<dbReference type="NCBIfam" id="NF033483">
    <property type="entry name" value="PknB_PASTA_kin"/>
    <property type="match status" value="1"/>
</dbReference>
<comment type="caution">
    <text evidence="14">The sequence shown here is derived from an EMBL/GenBank/DDBJ whole genome shotgun (WGS) entry which is preliminary data.</text>
</comment>
<dbReference type="PROSITE" id="PS00108">
    <property type="entry name" value="PROTEIN_KINASE_ST"/>
    <property type="match status" value="1"/>
</dbReference>
<evidence type="ECO:0000313" key="15">
    <source>
        <dbReference type="Proteomes" id="UP000288812"/>
    </source>
</evidence>
<keyword evidence="5 14" id="KW-0418">Kinase</keyword>
<dbReference type="SUPFAM" id="SSF54184">
    <property type="entry name" value="Penicillin-binding protein 2x (pbp-2x), c-terminal domain"/>
    <property type="match status" value="1"/>
</dbReference>
<keyword evidence="2" id="KW-0723">Serine/threonine-protein kinase</keyword>
<evidence type="ECO:0000259" key="12">
    <source>
        <dbReference type="PROSITE" id="PS50011"/>
    </source>
</evidence>
<dbReference type="InterPro" id="IPR017441">
    <property type="entry name" value="Protein_kinase_ATP_BS"/>
</dbReference>
<dbReference type="EC" id="2.7.11.1" evidence="1"/>
<keyword evidence="11" id="KW-0812">Transmembrane</keyword>
<dbReference type="EMBL" id="RLIH01000006">
    <property type="protein sequence ID" value="RVU54758.1"/>
    <property type="molecule type" value="Genomic_DNA"/>
</dbReference>
<dbReference type="Gene3D" id="3.30.10.20">
    <property type="match status" value="3"/>
</dbReference>
<feature type="compositionally biased region" description="Basic and acidic residues" evidence="10">
    <location>
        <begin position="588"/>
        <end position="597"/>
    </location>
</feature>
<feature type="domain" description="Protein kinase" evidence="12">
    <location>
        <begin position="10"/>
        <end position="275"/>
    </location>
</feature>
<dbReference type="InterPro" id="IPR000719">
    <property type="entry name" value="Prot_kinase_dom"/>
</dbReference>
<evidence type="ECO:0000256" key="2">
    <source>
        <dbReference type="ARBA" id="ARBA00022527"/>
    </source>
</evidence>
<gene>
    <name evidence="14" type="primary">pknB</name>
    <name evidence="14" type="ORF">EF514_05410</name>
</gene>
<feature type="binding site" evidence="9">
    <location>
        <position position="39"/>
    </location>
    <ligand>
        <name>ATP</name>
        <dbReference type="ChEBI" id="CHEBI:30616"/>
    </ligand>
</feature>
<dbReference type="RefSeq" id="WP_127724411.1">
    <property type="nucleotide sequence ID" value="NZ_RLIH01000006.1"/>
</dbReference>
<evidence type="ECO:0000256" key="9">
    <source>
        <dbReference type="PROSITE-ProRule" id="PRU10141"/>
    </source>
</evidence>
<dbReference type="Pfam" id="PF03793">
    <property type="entry name" value="PASTA"/>
    <property type="match status" value="3"/>
</dbReference>
<name>A0A437S732_9FIRM</name>
<evidence type="ECO:0000256" key="11">
    <source>
        <dbReference type="SAM" id="Phobius"/>
    </source>
</evidence>
<keyword evidence="11" id="KW-1133">Transmembrane helix</keyword>
<dbReference type="Proteomes" id="UP000288812">
    <property type="component" value="Unassembled WGS sequence"/>
</dbReference>
<feature type="domain" description="PASTA" evidence="13">
    <location>
        <begin position="365"/>
        <end position="432"/>
    </location>
</feature>
<dbReference type="GO" id="GO:0005524">
    <property type="term" value="F:ATP binding"/>
    <property type="evidence" value="ECO:0007669"/>
    <property type="project" value="UniProtKB-UniRule"/>
</dbReference>
<dbReference type="AlphaFoldDB" id="A0A437S732"/>
<dbReference type="InterPro" id="IPR011009">
    <property type="entry name" value="Kinase-like_dom_sf"/>
</dbReference>
<evidence type="ECO:0000256" key="3">
    <source>
        <dbReference type="ARBA" id="ARBA00022679"/>
    </source>
</evidence>
<keyword evidence="11" id="KW-0472">Membrane</keyword>
<dbReference type="Gene3D" id="1.10.510.10">
    <property type="entry name" value="Transferase(Phosphotransferase) domain 1"/>
    <property type="match status" value="1"/>
</dbReference>
<evidence type="ECO:0000256" key="10">
    <source>
        <dbReference type="SAM" id="MobiDB-lite"/>
    </source>
</evidence>
<keyword evidence="3" id="KW-0808">Transferase</keyword>
<dbReference type="CDD" id="cd14014">
    <property type="entry name" value="STKc_PknB_like"/>
    <property type="match status" value="1"/>
</dbReference>
<dbReference type="Gene3D" id="3.30.200.20">
    <property type="entry name" value="Phosphorylase Kinase, domain 1"/>
    <property type="match status" value="1"/>
</dbReference>
<feature type="domain" description="PASTA" evidence="13">
    <location>
        <begin position="504"/>
        <end position="568"/>
    </location>
</feature>
<dbReference type="InterPro" id="IPR008271">
    <property type="entry name" value="Ser/Thr_kinase_AS"/>
</dbReference>
<dbReference type="PANTHER" id="PTHR43289">
    <property type="entry name" value="MITOGEN-ACTIVATED PROTEIN KINASE KINASE KINASE 20-RELATED"/>
    <property type="match status" value="1"/>
</dbReference>
<evidence type="ECO:0000256" key="7">
    <source>
        <dbReference type="ARBA" id="ARBA00047899"/>
    </source>
</evidence>
<feature type="compositionally biased region" description="Acidic residues" evidence="10">
    <location>
        <begin position="576"/>
        <end position="587"/>
    </location>
</feature>
<dbReference type="SMART" id="SM00220">
    <property type="entry name" value="S_TKc"/>
    <property type="match status" value="1"/>
</dbReference>
<dbReference type="GO" id="GO:0004674">
    <property type="term" value="F:protein serine/threonine kinase activity"/>
    <property type="evidence" value="ECO:0007669"/>
    <property type="project" value="UniProtKB-KW"/>
</dbReference>
<keyword evidence="15" id="KW-1185">Reference proteome</keyword>
<evidence type="ECO:0000256" key="5">
    <source>
        <dbReference type="ARBA" id="ARBA00022777"/>
    </source>
</evidence>
<feature type="domain" description="PASTA" evidence="13">
    <location>
        <begin position="433"/>
        <end position="500"/>
    </location>
</feature>
<dbReference type="Pfam" id="PF00069">
    <property type="entry name" value="Pkinase"/>
    <property type="match status" value="1"/>
</dbReference>
<dbReference type="PROSITE" id="PS50011">
    <property type="entry name" value="PROTEIN_KINASE_DOM"/>
    <property type="match status" value="1"/>
</dbReference>
<feature type="compositionally biased region" description="Basic and acidic residues" evidence="10">
    <location>
        <begin position="312"/>
        <end position="325"/>
    </location>
</feature>
<sequence length="667" mass="74537">MIGKVLGNRYEILEKIGTGGMGDVYKAHDRKLDRIVAVKVLKPEYTDDSTFIRKFKRESLAAASISHPNIVSIYDVGSEEIDNKKIHYIVMEFIDGKTLKEIIREDGRLNEKRALNYTVQVAEALKTAHSKGIVHRDIKTQNIMVTRDDRVKVTDFGIARVADNATVTATNAIMGSVHYFSPEQARGANVDNRSDLYSLGIVLYEMLTGKLPFDAENPVSVALMQVQNDMPLPSKSYSDISPAADSIVLKLTMKNPDDRYRDVYTLIRDIKNIQLGRTSNTDFARTSYQETMIMDDPRVQSNPNGKNKKVIRREDRPSREIEEKKPKKKKKGSPLPVILGIVSAFLIFFLLLYVAPRVFNRSDEAAEMISVPPIVGETDDVARQKLEAVGLVISIEGNTEDPKYEDREVVSQDPKEGTEVEKGSTIKVTVNVLPDAINMPDLVGKTLDEAKEIMKENGLEISEVVEEHDDEVEEGKIISQDPTAGSSAVKDKKITVVVSKGEKEKEEISIPNFKGWDEEEARSNLEAKGFIVEVKKDYFKNVGIGQVADYDPKGTALEGSVIILYVNNGEPSSGGLEEENTNTEDNNEDSKESDTESRNLTIRVPDDGERHHVLVKRTLSSGNVIDFFNYNKTSKDNPIQVPIKDAYKGEKFEVYIDGILNNTEVID</sequence>
<comment type="catalytic activity">
    <reaction evidence="7">
        <text>L-threonyl-[protein] + ATP = O-phospho-L-threonyl-[protein] + ADP + H(+)</text>
        <dbReference type="Rhea" id="RHEA:46608"/>
        <dbReference type="Rhea" id="RHEA-COMP:11060"/>
        <dbReference type="Rhea" id="RHEA-COMP:11605"/>
        <dbReference type="ChEBI" id="CHEBI:15378"/>
        <dbReference type="ChEBI" id="CHEBI:30013"/>
        <dbReference type="ChEBI" id="CHEBI:30616"/>
        <dbReference type="ChEBI" id="CHEBI:61977"/>
        <dbReference type="ChEBI" id="CHEBI:456216"/>
        <dbReference type="EC" id="2.7.11.1"/>
    </reaction>
</comment>
<reference evidence="14 15" key="1">
    <citation type="submission" date="2018-11" db="EMBL/GenBank/DDBJ databases">
        <title>Genome sequencing and assembly of Anaerosphaera sp. nov., GS7-6-2.</title>
        <authorList>
            <person name="Rettenmaier R."/>
            <person name="Liebl W."/>
            <person name="Zverlov V."/>
        </authorList>
    </citation>
    <scope>NUCLEOTIDE SEQUENCE [LARGE SCALE GENOMIC DNA]</scope>
    <source>
        <strain evidence="14 15">GS7-6-2</strain>
    </source>
</reference>
<organism evidence="14 15">
    <name type="scientific">Anaerosphaera multitolerans</name>
    <dbReference type="NCBI Taxonomy" id="2487351"/>
    <lineage>
        <taxon>Bacteria</taxon>
        <taxon>Bacillati</taxon>
        <taxon>Bacillota</taxon>
        <taxon>Tissierellia</taxon>
        <taxon>Tissierellales</taxon>
        <taxon>Peptoniphilaceae</taxon>
        <taxon>Anaerosphaera</taxon>
    </lineage>
</organism>
<dbReference type="CDD" id="cd06577">
    <property type="entry name" value="PASTA_pknB"/>
    <property type="match status" value="3"/>
</dbReference>
<keyword evidence="4 9" id="KW-0547">Nucleotide-binding</keyword>
<dbReference type="PROSITE" id="PS00107">
    <property type="entry name" value="PROTEIN_KINASE_ATP"/>
    <property type="match status" value="1"/>
</dbReference>
<dbReference type="OrthoDB" id="9788659at2"/>
<accession>A0A437S732</accession>
<protein>
    <recommendedName>
        <fullName evidence="1">non-specific serine/threonine protein kinase</fullName>
        <ecNumber evidence="1">2.7.11.1</ecNumber>
    </recommendedName>
</protein>
<evidence type="ECO:0000256" key="1">
    <source>
        <dbReference type="ARBA" id="ARBA00012513"/>
    </source>
</evidence>
<proteinExistence type="predicted"/>
<evidence type="ECO:0000256" key="4">
    <source>
        <dbReference type="ARBA" id="ARBA00022741"/>
    </source>
</evidence>
<evidence type="ECO:0000313" key="14">
    <source>
        <dbReference type="EMBL" id="RVU54758.1"/>
    </source>
</evidence>
<feature type="region of interest" description="Disordered" evidence="10">
    <location>
        <begin position="291"/>
        <end position="333"/>
    </location>
</feature>
<dbReference type="FunFam" id="1.10.510.10:FF:000021">
    <property type="entry name" value="Serine/threonine protein kinase"/>
    <property type="match status" value="1"/>
</dbReference>
<dbReference type="SMART" id="SM00740">
    <property type="entry name" value="PASTA"/>
    <property type="match status" value="3"/>
</dbReference>
<dbReference type="SUPFAM" id="SSF56112">
    <property type="entry name" value="Protein kinase-like (PK-like)"/>
    <property type="match status" value="1"/>
</dbReference>
<dbReference type="PROSITE" id="PS51178">
    <property type="entry name" value="PASTA"/>
    <property type="match status" value="3"/>
</dbReference>
<evidence type="ECO:0000256" key="6">
    <source>
        <dbReference type="ARBA" id="ARBA00022840"/>
    </source>
</evidence>
<feature type="region of interest" description="Disordered" evidence="10">
    <location>
        <begin position="570"/>
        <end position="600"/>
    </location>
</feature>
<evidence type="ECO:0000256" key="8">
    <source>
        <dbReference type="ARBA" id="ARBA00048679"/>
    </source>
</evidence>
<evidence type="ECO:0000259" key="13">
    <source>
        <dbReference type="PROSITE" id="PS51178"/>
    </source>
</evidence>
<dbReference type="FunFam" id="3.30.200.20:FF:000035">
    <property type="entry name" value="Serine/threonine protein kinase Stk1"/>
    <property type="match status" value="1"/>
</dbReference>
<keyword evidence="6 9" id="KW-0067">ATP-binding</keyword>
<comment type="catalytic activity">
    <reaction evidence="8">
        <text>L-seryl-[protein] + ATP = O-phospho-L-seryl-[protein] + ADP + H(+)</text>
        <dbReference type="Rhea" id="RHEA:17989"/>
        <dbReference type="Rhea" id="RHEA-COMP:9863"/>
        <dbReference type="Rhea" id="RHEA-COMP:11604"/>
        <dbReference type="ChEBI" id="CHEBI:15378"/>
        <dbReference type="ChEBI" id="CHEBI:29999"/>
        <dbReference type="ChEBI" id="CHEBI:30616"/>
        <dbReference type="ChEBI" id="CHEBI:83421"/>
        <dbReference type="ChEBI" id="CHEBI:456216"/>
        <dbReference type="EC" id="2.7.11.1"/>
    </reaction>
</comment>
<feature type="transmembrane region" description="Helical" evidence="11">
    <location>
        <begin position="335"/>
        <end position="355"/>
    </location>
</feature>
<dbReference type="InterPro" id="IPR005543">
    <property type="entry name" value="PASTA_dom"/>
</dbReference>
<dbReference type="PANTHER" id="PTHR43289:SF34">
    <property type="entry name" value="SERINE_THREONINE-PROTEIN KINASE YBDM-RELATED"/>
    <property type="match status" value="1"/>
</dbReference>